<feature type="signal peptide" evidence="1">
    <location>
        <begin position="1"/>
        <end position="22"/>
    </location>
</feature>
<accession>A0ABY0M446</accession>
<dbReference type="Gene3D" id="2.40.128.220">
    <property type="match status" value="1"/>
</dbReference>
<keyword evidence="2" id="KW-0378">Hydrolase</keyword>
<dbReference type="PROSITE" id="PS51257">
    <property type="entry name" value="PROKAR_LIPOPROTEIN"/>
    <property type="match status" value="1"/>
</dbReference>
<protein>
    <submittedName>
        <fullName evidence="2">Lipid-binding putative hydrolase</fullName>
    </submittedName>
</protein>
<dbReference type="InterPro" id="IPR024404">
    <property type="entry name" value="Lipid-bd_put"/>
</dbReference>
<feature type="chain" id="PRO_5047507423" evidence="1">
    <location>
        <begin position="23"/>
        <end position="169"/>
    </location>
</feature>
<evidence type="ECO:0000313" key="2">
    <source>
        <dbReference type="EMBL" id="SCY86053.1"/>
    </source>
</evidence>
<dbReference type="InterPro" id="IPR038668">
    <property type="entry name" value="Lipid-bd_sf"/>
</dbReference>
<dbReference type="Pfam" id="PF12888">
    <property type="entry name" value="Lipid_bd"/>
    <property type="match status" value="1"/>
</dbReference>
<keyword evidence="3" id="KW-1185">Reference proteome</keyword>
<gene>
    <name evidence="2" type="ORF">SAMN02927916_3710</name>
</gene>
<keyword evidence="1" id="KW-0732">Signal</keyword>
<name>A0ABY0M446_9FLAO</name>
<evidence type="ECO:0000313" key="3">
    <source>
        <dbReference type="Proteomes" id="UP000199307"/>
    </source>
</evidence>
<proteinExistence type="predicted"/>
<evidence type="ECO:0000256" key="1">
    <source>
        <dbReference type="SAM" id="SignalP"/>
    </source>
</evidence>
<reference evidence="2 3" key="1">
    <citation type="submission" date="2016-10" db="EMBL/GenBank/DDBJ databases">
        <authorList>
            <person name="Varghese N."/>
            <person name="Submissions S."/>
        </authorList>
    </citation>
    <scope>NUCLEOTIDE SEQUENCE [LARGE SCALE GENOMIC DNA]</scope>
    <source>
        <strain evidence="2 3">CGMCC 1.6859</strain>
    </source>
</reference>
<dbReference type="EMBL" id="FMVC01000006">
    <property type="protein sequence ID" value="SCY86053.1"/>
    <property type="molecule type" value="Genomic_DNA"/>
</dbReference>
<dbReference type="Proteomes" id="UP000199307">
    <property type="component" value="Unassembled WGS sequence"/>
</dbReference>
<sequence length="169" mass="18470">MKNLKNNIIKILCGILISFSFASCDAGGDPEAGGTTTQDFAGDWFINVKVEGVSKFIRFSTYNTSANDNTMFIDDNGLSQTKPTSQLLKAKYSINLSTGNFASDTNTPNLRQTNQTVTITNGKIEKQAGTSKGGHTVDKISFTVEYSNEPGVKYDYVGTKRTGFKEDEY</sequence>
<dbReference type="GO" id="GO:0016787">
    <property type="term" value="F:hydrolase activity"/>
    <property type="evidence" value="ECO:0007669"/>
    <property type="project" value="UniProtKB-KW"/>
</dbReference>
<dbReference type="RefSeq" id="WP_091134662.1">
    <property type="nucleotide sequence ID" value="NZ_FMVC01000006.1"/>
</dbReference>
<organism evidence="2 3">
    <name type="scientific">Flavobacterium anhuiense</name>
    <dbReference type="NCBI Taxonomy" id="459526"/>
    <lineage>
        <taxon>Bacteria</taxon>
        <taxon>Pseudomonadati</taxon>
        <taxon>Bacteroidota</taxon>
        <taxon>Flavobacteriia</taxon>
        <taxon>Flavobacteriales</taxon>
        <taxon>Flavobacteriaceae</taxon>
        <taxon>Flavobacterium</taxon>
    </lineage>
</organism>
<comment type="caution">
    <text evidence="2">The sequence shown here is derived from an EMBL/GenBank/DDBJ whole genome shotgun (WGS) entry which is preliminary data.</text>
</comment>